<feature type="compositionally biased region" description="Basic and acidic residues" evidence="2">
    <location>
        <begin position="15"/>
        <end position="30"/>
    </location>
</feature>
<feature type="compositionally biased region" description="Low complexity" evidence="2">
    <location>
        <begin position="291"/>
        <end position="303"/>
    </location>
</feature>
<dbReference type="PANTHER" id="PTHR37960:SF2">
    <property type="entry name" value="PROTEIN CBG20683"/>
    <property type="match status" value="1"/>
</dbReference>
<dbReference type="OrthoDB" id="5838092at2759"/>
<dbReference type="PANTHER" id="PTHR37960">
    <property type="entry name" value="PROTEIN CBG06493-RELATED"/>
    <property type="match status" value="1"/>
</dbReference>
<dbReference type="Proteomes" id="UP001152747">
    <property type="component" value="Unassembled WGS sequence"/>
</dbReference>
<dbReference type="EMBL" id="CANHGI010000002">
    <property type="protein sequence ID" value="CAI5443312.1"/>
    <property type="molecule type" value="Genomic_DNA"/>
</dbReference>
<proteinExistence type="predicted"/>
<accession>A0A9P1ICI2</accession>
<gene>
    <name evidence="3" type="ORF">CAMP_LOCUS5949</name>
</gene>
<feature type="region of interest" description="Disordered" evidence="2">
    <location>
        <begin position="291"/>
        <end position="318"/>
    </location>
</feature>
<sequence length="418" mass="47894">MATIFRNLFRNNKKASREETPEFSDRDSTRRSIRSASKNHRSTRFSDDNMLPATAAYHTQNAPKLRKGPQSCPGAYVEELEEVEQPRRSSRQNYKSYHHNSIAGSSSGSRRDWETSEYGSESPRHHHYQNYTRQQQGHRNHYESRLDDEDDEEEREELDYEHKKYQDLKMRYRRHYEDKLNDYECRRRDDRRRIKELEKDKQIIEKEKNDVVKIMIQQNEKMEKEKRKTEYYKRKMLEMEQQINQLRGGFAGFGVFPPATPQIFANGAFGNSSIGSGANSARFSSFLSSSIRPISSSNTPTTSAMDTSGGGAPGGAGESLVPASDLSLIQIPPMAPIIDLPQNVPTGGVIGANFANDFEDIEEDEIKNFRTAETPSMSIEMPRVSDMSEGELSFLKEKIEIRDEGYSTTPDEIVAQKS</sequence>
<evidence type="ECO:0000256" key="2">
    <source>
        <dbReference type="SAM" id="MobiDB-lite"/>
    </source>
</evidence>
<feature type="compositionally biased region" description="Gly residues" evidence="2">
    <location>
        <begin position="308"/>
        <end position="317"/>
    </location>
</feature>
<feature type="region of interest" description="Disordered" evidence="2">
    <location>
        <begin position="1"/>
        <end position="160"/>
    </location>
</feature>
<evidence type="ECO:0000256" key="1">
    <source>
        <dbReference type="SAM" id="Coils"/>
    </source>
</evidence>
<feature type="compositionally biased region" description="Basic residues" evidence="2">
    <location>
        <begin position="31"/>
        <end position="43"/>
    </location>
</feature>
<keyword evidence="1" id="KW-0175">Coiled coil</keyword>
<name>A0A9P1ICI2_9PELO</name>
<keyword evidence="4" id="KW-1185">Reference proteome</keyword>
<evidence type="ECO:0000313" key="4">
    <source>
        <dbReference type="Proteomes" id="UP001152747"/>
    </source>
</evidence>
<protein>
    <submittedName>
        <fullName evidence="3">Uncharacterized protein</fullName>
    </submittedName>
</protein>
<organism evidence="3 4">
    <name type="scientific">Caenorhabditis angaria</name>
    <dbReference type="NCBI Taxonomy" id="860376"/>
    <lineage>
        <taxon>Eukaryota</taxon>
        <taxon>Metazoa</taxon>
        <taxon>Ecdysozoa</taxon>
        <taxon>Nematoda</taxon>
        <taxon>Chromadorea</taxon>
        <taxon>Rhabditida</taxon>
        <taxon>Rhabditina</taxon>
        <taxon>Rhabditomorpha</taxon>
        <taxon>Rhabditoidea</taxon>
        <taxon>Rhabditidae</taxon>
        <taxon>Peloderinae</taxon>
        <taxon>Caenorhabditis</taxon>
    </lineage>
</organism>
<feature type="coiled-coil region" evidence="1">
    <location>
        <begin position="173"/>
        <end position="242"/>
    </location>
</feature>
<dbReference type="AlphaFoldDB" id="A0A9P1ICI2"/>
<feature type="compositionally biased region" description="Acidic residues" evidence="2">
    <location>
        <begin position="146"/>
        <end position="159"/>
    </location>
</feature>
<comment type="caution">
    <text evidence="3">The sequence shown here is derived from an EMBL/GenBank/DDBJ whole genome shotgun (WGS) entry which is preliminary data.</text>
</comment>
<reference evidence="3" key="1">
    <citation type="submission" date="2022-11" db="EMBL/GenBank/DDBJ databases">
        <authorList>
            <person name="Kikuchi T."/>
        </authorList>
    </citation>
    <scope>NUCLEOTIDE SEQUENCE</scope>
    <source>
        <strain evidence="3">PS1010</strain>
    </source>
</reference>
<evidence type="ECO:0000313" key="3">
    <source>
        <dbReference type="EMBL" id="CAI5443312.1"/>
    </source>
</evidence>